<dbReference type="CDD" id="cd06262">
    <property type="entry name" value="metallo-hydrolase-like_MBL-fold"/>
    <property type="match status" value="1"/>
</dbReference>
<evidence type="ECO:0000313" key="2">
    <source>
        <dbReference type="EMBL" id="KAK5165888.1"/>
    </source>
</evidence>
<dbReference type="EMBL" id="JAVRRT010000015">
    <property type="protein sequence ID" value="KAK5165888.1"/>
    <property type="molecule type" value="Genomic_DNA"/>
</dbReference>
<dbReference type="InterPro" id="IPR036866">
    <property type="entry name" value="RibonucZ/Hydroxyglut_hydro"/>
</dbReference>
<proteinExistence type="predicted"/>
<sequence length="345" mass="39614">MSTQAIKKPSTSFTTKRVNRSTFVIREDDAYGEHPLIYVKIHTRAPLVVLSDTGCDEPSEKHRHDRYVRLREYIEEYPVEVNDGKPLNPNCNQYFVICTHCHYDHIGGIGQFLPGGTTEIIASSAGRDFIESDLESHGLFKYIGAPVPWFKVTYWANSFERLKWPIWDGEEPRPFQTNLAMSIIHTPGHTPDELAWYDHDEMHLSCGDSFYEEGDDGMPIIFPAHGNLIEWVFSMQKLLVFVRSENARAATVAEEATENGWVQVSKRVKVSCAHQTMAVDGEEILATLEKFSSRVYNGDVPVVKKEVWQEEAFYTWRENDNQSRMSIKAPARLMDDARRFFNLDV</sequence>
<organism evidence="2 3">
    <name type="scientific">Saxophila tyrrhenica</name>
    <dbReference type="NCBI Taxonomy" id="1690608"/>
    <lineage>
        <taxon>Eukaryota</taxon>
        <taxon>Fungi</taxon>
        <taxon>Dikarya</taxon>
        <taxon>Ascomycota</taxon>
        <taxon>Pezizomycotina</taxon>
        <taxon>Dothideomycetes</taxon>
        <taxon>Dothideomycetidae</taxon>
        <taxon>Mycosphaerellales</taxon>
        <taxon>Extremaceae</taxon>
        <taxon>Saxophila</taxon>
    </lineage>
</organism>
<dbReference type="InterPro" id="IPR001279">
    <property type="entry name" value="Metallo-B-lactamas"/>
</dbReference>
<dbReference type="PANTHER" id="PTHR42951:SF4">
    <property type="entry name" value="ACYL-COENZYME A THIOESTERASE MBLAC2"/>
    <property type="match status" value="1"/>
</dbReference>
<comment type="caution">
    <text evidence="2">The sequence shown here is derived from an EMBL/GenBank/DDBJ whole genome shotgun (WGS) entry which is preliminary data.</text>
</comment>
<gene>
    <name evidence="2" type="ORF">LTR77_008811</name>
</gene>
<protein>
    <recommendedName>
        <fullName evidence="1">Metallo-beta-lactamase domain-containing protein</fullName>
    </recommendedName>
</protein>
<dbReference type="Gene3D" id="3.60.15.10">
    <property type="entry name" value="Ribonuclease Z/Hydroxyacylglutathione hydrolase-like"/>
    <property type="match status" value="1"/>
</dbReference>
<dbReference type="SMART" id="SM00849">
    <property type="entry name" value="Lactamase_B"/>
    <property type="match status" value="1"/>
</dbReference>
<reference evidence="2 3" key="1">
    <citation type="submission" date="2023-08" db="EMBL/GenBank/DDBJ databases">
        <title>Black Yeasts Isolated from many extreme environments.</title>
        <authorList>
            <person name="Coleine C."/>
            <person name="Stajich J.E."/>
            <person name="Selbmann L."/>
        </authorList>
    </citation>
    <scope>NUCLEOTIDE SEQUENCE [LARGE SCALE GENOMIC DNA]</scope>
    <source>
        <strain evidence="2 3">CCFEE 5935</strain>
    </source>
</reference>
<evidence type="ECO:0000313" key="3">
    <source>
        <dbReference type="Proteomes" id="UP001337655"/>
    </source>
</evidence>
<dbReference type="Pfam" id="PF00753">
    <property type="entry name" value="Lactamase_B"/>
    <property type="match status" value="1"/>
</dbReference>
<dbReference type="PANTHER" id="PTHR42951">
    <property type="entry name" value="METALLO-BETA-LACTAMASE DOMAIN-CONTAINING"/>
    <property type="match status" value="1"/>
</dbReference>
<keyword evidence="3" id="KW-1185">Reference proteome</keyword>
<name>A0AAV9P3M1_9PEZI</name>
<dbReference type="GeneID" id="89930143"/>
<feature type="domain" description="Metallo-beta-lactamase" evidence="1">
    <location>
        <begin position="19"/>
        <end position="225"/>
    </location>
</feature>
<dbReference type="SUPFAM" id="SSF56281">
    <property type="entry name" value="Metallo-hydrolase/oxidoreductase"/>
    <property type="match status" value="1"/>
</dbReference>
<dbReference type="InterPro" id="IPR050855">
    <property type="entry name" value="NDM-1-like"/>
</dbReference>
<dbReference type="AlphaFoldDB" id="A0AAV9P3M1"/>
<dbReference type="Proteomes" id="UP001337655">
    <property type="component" value="Unassembled WGS sequence"/>
</dbReference>
<evidence type="ECO:0000259" key="1">
    <source>
        <dbReference type="SMART" id="SM00849"/>
    </source>
</evidence>
<accession>A0AAV9P3M1</accession>
<dbReference type="RefSeq" id="XP_064655900.1">
    <property type="nucleotide sequence ID" value="XM_064806041.1"/>
</dbReference>